<dbReference type="PROSITE" id="PS50077">
    <property type="entry name" value="HEAT_REPEAT"/>
    <property type="match status" value="1"/>
</dbReference>
<name>A0A7R9AA95_9CRUS</name>
<dbReference type="GO" id="GO:0030686">
    <property type="term" value="C:90S preribosome"/>
    <property type="evidence" value="ECO:0007669"/>
    <property type="project" value="TreeGrafter"/>
</dbReference>
<dbReference type="InterPro" id="IPR040191">
    <property type="entry name" value="UTP10"/>
</dbReference>
<proteinExistence type="inferred from homology"/>
<dbReference type="OrthoDB" id="6382435at2759"/>
<dbReference type="PANTHER" id="PTHR13457">
    <property type="entry name" value="BAP28"/>
    <property type="match status" value="1"/>
</dbReference>
<dbReference type="GO" id="GO:0045943">
    <property type="term" value="P:positive regulation of transcription by RNA polymerase I"/>
    <property type="evidence" value="ECO:0007669"/>
    <property type="project" value="TreeGrafter"/>
</dbReference>
<comment type="similarity">
    <text evidence="2">Belongs to the HEATR1/UTP10 family.</text>
</comment>
<keyword evidence="4" id="KW-1185">Reference proteome</keyword>
<feature type="non-terminal residue" evidence="3">
    <location>
        <position position="117"/>
    </location>
</feature>
<comment type="subcellular location">
    <subcellularLocation>
        <location evidence="2">Nucleus</location>
        <location evidence="2">Nucleolus</location>
    </subcellularLocation>
</comment>
<dbReference type="Proteomes" id="UP000677054">
    <property type="component" value="Unassembled WGS sequence"/>
</dbReference>
<dbReference type="InterPro" id="IPR021133">
    <property type="entry name" value="HEAT_type_2"/>
</dbReference>
<evidence type="ECO:0000313" key="4">
    <source>
        <dbReference type="Proteomes" id="UP000677054"/>
    </source>
</evidence>
<evidence type="ECO:0000256" key="2">
    <source>
        <dbReference type="RuleBase" id="RU367065"/>
    </source>
</evidence>
<dbReference type="GO" id="GO:0000462">
    <property type="term" value="P:maturation of SSU-rRNA from tricistronic rRNA transcript (SSU-rRNA, 5.8S rRNA, LSU-rRNA)"/>
    <property type="evidence" value="ECO:0007669"/>
    <property type="project" value="TreeGrafter"/>
</dbReference>
<keyword evidence="2" id="KW-0539">Nucleus</keyword>
<comment type="function">
    <text evidence="2">Involved in nucleolar processing of pre-18S ribosomal RNA.</text>
</comment>
<dbReference type="InterPro" id="IPR011989">
    <property type="entry name" value="ARM-like"/>
</dbReference>
<accession>A0A7R9AA95</accession>
<dbReference type="EMBL" id="LR902282">
    <property type="protein sequence ID" value="CAD7250279.1"/>
    <property type="molecule type" value="Genomic_DNA"/>
</dbReference>
<dbReference type="GO" id="GO:0032040">
    <property type="term" value="C:small-subunit processome"/>
    <property type="evidence" value="ECO:0007669"/>
    <property type="project" value="TreeGrafter"/>
</dbReference>
<dbReference type="InterPro" id="IPR016024">
    <property type="entry name" value="ARM-type_fold"/>
</dbReference>
<evidence type="ECO:0000313" key="3">
    <source>
        <dbReference type="EMBL" id="CAD7250279.1"/>
    </source>
</evidence>
<keyword evidence="2" id="KW-0687">Ribonucleoprotein</keyword>
<keyword evidence="2" id="KW-0690">Ribosome biogenesis</keyword>
<dbReference type="PANTHER" id="PTHR13457:SF1">
    <property type="entry name" value="HEAT REPEAT-CONTAINING PROTEIN 1"/>
    <property type="match status" value="1"/>
</dbReference>
<sequence>EQLENESSGAEERIRDHVVPCLGNLALAAGRDFLWKPLHYHILLKARHPSYHVRLHAIAASRAVMTKLGPDGLVLLPDAMPFYSELLEDEHVEVEEAAQRLIRDLETSLGEDLQQYF</sequence>
<gene>
    <name evidence="3" type="ORF">DSTB1V02_LOCUS10059</name>
</gene>
<dbReference type="EMBL" id="CAJPEV010002765">
    <property type="protein sequence ID" value="CAG0897971.1"/>
    <property type="molecule type" value="Genomic_DNA"/>
</dbReference>
<keyword evidence="2" id="KW-0698">rRNA processing</keyword>
<dbReference type="AlphaFoldDB" id="A0A7R9AA95"/>
<dbReference type="Gene3D" id="1.25.10.10">
    <property type="entry name" value="Leucine-rich Repeat Variant"/>
    <property type="match status" value="1"/>
</dbReference>
<organism evidence="3">
    <name type="scientific">Darwinula stevensoni</name>
    <dbReference type="NCBI Taxonomy" id="69355"/>
    <lineage>
        <taxon>Eukaryota</taxon>
        <taxon>Metazoa</taxon>
        <taxon>Ecdysozoa</taxon>
        <taxon>Arthropoda</taxon>
        <taxon>Crustacea</taxon>
        <taxon>Oligostraca</taxon>
        <taxon>Ostracoda</taxon>
        <taxon>Podocopa</taxon>
        <taxon>Podocopida</taxon>
        <taxon>Darwinulocopina</taxon>
        <taxon>Darwinuloidea</taxon>
        <taxon>Darwinulidae</taxon>
        <taxon>Darwinula</taxon>
    </lineage>
</organism>
<dbReference type="GO" id="GO:0030515">
    <property type="term" value="F:snoRNA binding"/>
    <property type="evidence" value="ECO:0007669"/>
    <property type="project" value="TreeGrafter"/>
</dbReference>
<evidence type="ECO:0000256" key="1">
    <source>
        <dbReference type="PROSITE-ProRule" id="PRU00103"/>
    </source>
</evidence>
<dbReference type="GO" id="GO:0034455">
    <property type="term" value="C:t-UTP complex"/>
    <property type="evidence" value="ECO:0007669"/>
    <property type="project" value="TreeGrafter"/>
</dbReference>
<reference evidence="3" key="1">
    <citation type="submission" date="2020-11" db="EMBL/GenBank/DDBJ databases">
        <authorList>
            <person name="Tran Van P."/>
        </authorList>
    </citation>
    <scope>NUCLEOTIDE SEQUENCE</scope>
</reference>
<dbReference type="SUPFAM" id="SSF48371">
    <property type="entry name" value="ARM repeat"/>
    <property type="match status" value="1"/>
</dbReference>
<feature type="repeat" description="HEAT" evidence="1">
    <location>
        <begin position="79"/>
        <end position="115"/>
    </location>
</feature>
<protein>
    <recommendedName>
        <fullName evidence="2">HEAT repeat-containing protein 1</fullName>
    </recommendedName>
</protein>